<keyword evidence="2" id="KW-1185">Reference proteome</keyword>
<evidence type="ECO:0000313" key="2">
    <source>
        <dbReference type="Proteomes" id="UP001375539"/>
    </source>
</evidence>
<gene>
    <name evidence="1" type="ORF">WKI58_35355</name>
</gene>
<dbReference type="EMBL" id="JBBKAI010000002">
    <property type="protein sequence ID" value="MEJ8661726.1"/>
    <property type="molecule type" value="Genomic_DNA"/>
</dbReference>
<accession>A0ACC6QTX8</accession>
<dbReference type="Proteomes" id="UP001375539">
    <property type="component" value="Unassembled WGS sequence"/>
</dbReference>
<protein>
    <submittedName>
        <fullName evidence="1">DUF1015 family protein</fullName>
    </submittedName>
</protein>
<organism evidence="1 2">
    <name type="scientific">Streptomyces pratisoli</name>
    <dbReference type="NCBI Taxonomy" id="3139917"/>
    <lineage>
        <taxon>Bacteria</taxon>
        <taxon>Bacillati</taxon>
        <taxon>Actinomycetota</taxon>
        <taxon>Actinomycetes</taxon>
        <taxon>Kitasatosporales</taxon>
        <taxon>Streptomycetaceae</taxon>
        <taxon>Streptomyces</taxon>
    </lineage>
</organism>
<reference evidence="1" key="1">
    <citation type="submission" date="2024-03" db="EMBL/GenBank/DDBJ databases">
        <title>Novel Streptomyces species of biotechnological and ecological value are a feature of Machair soil.</title>
        <authorList>
            <person name="Prole J.R."/>
            <person name="Goodfellow M."/>
            <person name="Allenby N."/>
            <person name="Ward A.C."/>
        </authorList>
    </citation>
    <scope>NUCLEOTIDE SEQUENCE</scope>
    <source>
        <strain evidence="1">MS1.AVA.4</strain>
    </source>
</reference>
<name>A0ACC6QTX8_9ACTN</name>
<comment type="caution">
    <text evidence="1">The sequence shown here is derived from an EMBL/GenBank/DDBJ whole genome shotgun (WGS) entry which is preliminary data.</text>
</comment>
<proteinExistence type="predicted"/>
<evidence type="ECO:0000313" key="1">
    <source>
        <dbReference type="EMBL" id="MEJ8661726.1"/>
    </source>
</evidence>
<sequence length="372" mass="39922">MPTTAQTLRTDTLPARGAGAGLALHPFLGIRRTRHSFARDRTPAFYVLEQRRGAELLQRGVIGALDLGTAERAVHPHEHVLPQKVAVQRSILRAVGGSPEPVLLACRGATGVDSVLDPVTAGPPDTELSQPDGIRHLLWRCTDPDQQAVVAAGLAEQPALLADGHHRFAAALEHRRTFGGRPGPWDRLPALVVDTAGHPLGLRAIHRHLPGLPAEEAAARASTVATVEEVTRPGPSPVPRPGEFILTGVGVRHWSVRDVSADHVRSALRGRPPSWASLDTAVLHHLFIDRVWRGALSSPQISYLHGTPRGPQPVPAGGTLVLLAPPTEADVHDLAGNGILMPQKSTAFGPKPLPWLVTYHHTHQTRTRAGRH</sequence>